<protein>
    <submittedName>
        <fullName evidence="2">Uncharacterized protein</fullName>
    </submittedName>
</protein>
<organism evidence="2 3">
    <name type="scientific">Letharia columbiana</name>
    <dbReference type="NCBI Taxonomy" id="112416"/>
    <lineage>
        <taxon>Eukaryota</taxon>
        <taxon>Fungi</taxon>
        <taxon>Dikarya</taxon>
        <taxon>Ascomycota</taxon>
        <taxon>Pezizomycotina</taxon>
        <taxon>Lecanoromycetes</taxon>
        <taxon>OSLEUM clade</taxon>
        <taxon>Lecanoromycetidae</taxon>
        <taxon>Lecanorales</taxon>
        <taxon>Lecanorineae</taxon>
        <taxon>Parmeliaceae</taxon>
        <taxon>Letharia</taxon>
    </lineage>
</organism>
<dbReference type="EMBL" id="JACCJC010000055">
    <property type="protein sequence ID" value="KAF6231644.1"/>
    <property type="molecule type" value="Genomic_DNA"/>
</dbReference>
<dbReference type="Proteomes" id="UP000578531">
    <property type="component" value="Unassembled WGS sequence"/>
</dbReference>
<feature type="region of interest" description="Disordered" evidence="1">
    <location>
        <begin position="56"/>
        <end position="76"/>
    </location>
</feature>
<feature type="compositionally biased region" description="Low complexity" evidence="1">
    <location>
        <begin position="218"/>
        <end position="227"/>
    </location>
</feature>
<evidence type="ECO:0000256" key="1">
    <source>
        <dbReference type="SAM" id="MobiDB-lite"/>
    </source>
</evidence>
<feature type="compositionally biased region" description="Polar residues" evidence="1">
    <location>
        <begin position="56"/>
        <end position="67"/>
    </location>
</feature>
<dbReference type="GeneID" id="59291823"/>
<proteinExistence type="predicted"/>
<keyword evidence="3" id="KW-1185">Reference proteome</keyword>
<name>A0A8H6L141_9LECA</name>
<comment type="caution">
    <text evidence="2">The sequence shown here is derived from an EMBL/GenBank/DDBJ whole genome shotgun (WGS) entry which is preliminary data.</text>
</comment>
<accession>A0A8H6L141</accession>
<evidence type="ECO:0000313" key="3">
    <source>
        <dbReference type="Proteomes" id="UP000578531"/>
    </source>
</evidence>
<feature type="region of interest" description="Disordered" evidence="1">
    <location>
        <begin position="218"/>
        <end position="277"/>
    </location>
</feature>
<evidence type="ECO:0000313" key="2">
    <source>
        <dbReference type="EMBL" id="KAF6231644.1"/>
    </source>
</evidence>
<dbReference type="RefSeq" id="XP_037161076.1">
    <property type="nucleotide sequence ID" value="XM_037312062.1"/>
</dbReference>
<dbReference type="AlphaFoldDB" id="A0A8H6L141"/>
<reference evidence="2 3" key="1">
    <citation type="journal article" date="2020" name="Genomics">
        <title>Complete, high-quality genomes from long-read metagenomic sequencing of two wolf lichen thalli reveals enigmatic genome architecture.</title>
        <authorList>
            <person name="McKenzie S.K."/>
            <person name="Walston R.F."/>
            <person name="Allen J.L."/>
        </authorList>
    </citation>
    <scope>NUCLEOTIDE SEQUENCE [LARGE SCALE GENOMIC DNA]</scope>
    <source>
        <strain evidence="2">WasteWater2</strain>
    </source>
</reference>
<gene>
    <name evidence="2" type="ORF">HO173_010176</name>
</gene>
<sequence>MASVNTTSGPQLKSNQIQQTVSRAVDLVQCPHQSTASDPPAAATLEVPPIYDSSNGLSTLQGRNQVNYGGIPDRSRSLHRPALTELHSWTDDMTIQQLRQIVKSHHAELLEYCQRIPTVQHLEQQLRSQNGKLVWYQRSADALEASIKHAEIMNKAIVELEAEIAPSIPANGAPQPGTSYCHGFDLVERQRPGSFTRIGVVRFAALKLRDLRATLPPASRGRARAAADSTRLDNSEISTPPPLILSQRKHRTTIGDETEEDDWKGKGRESQSLGFQF</sequence>